<dbReference type="InterPro" id="IPR005877">
    <property type="entry name" value="YSIRK_signal_dom"/>
</dbReference>
<dbReference type="SUPFAM" id="SSF49899">
    <property type="entry name" value="Concanavalin A-like lectins/glucanases"/>
    <property type="match status" value="1"/>
</dbReference>
<gene>
    <name evidence="5" type="ORF">I9026_12095</name>
</gene>
<feature type="region of interest" description="Disordered" evidence="3">
    <location>
        <begin position="53"/>
        <end position="88"/>
    </location>
</feature>
<dbReference type="InterPro" id="IPR002126">
    <property type="entry name" value="Cadherin-like_dom"/>
</dbReference>
<dbReference type="NCBIfam" id="TIGR01168">
    <property type="entry name" value="YSIRK_signal"/>
    <property type="match status" value="1"/>
</dbReference>
<keyword evidence="1" id="KW-0732">Signal</keyword>
<feature type="domain" description="Cadherin" evidence="4">
    <location>
        <begin position="1077"/>
        <end position="1156"/>
    </location>
</feature>
<feature type="region of interest" description="Disordered" evidence="3">
    <location>
        <begin position="100"/>
        <end position="226"/>
    </location>
</feature>
<evidence type="ECO:0000256" key="3">
    <source>
        <dbReference type="SAM" id="MobiDB-lite"/>
    </source>
</evidence>
<feature type="compositionally biased region" description="Basic and acidic residues" evidence="3">
    <location>
        <begin position="115"/>
        <end position="125"/>
    </location>
</feature>
<feature type="non-terminal residue" evidence="5">
    <location>
        <position position="1244"/>
    </location>
</feature>
<evidence type="ECO:0000259" key="4">
    <source>
        <dbReference type="PROSITE" id="PS50268"/>
    </source>
</evidence>
<dbReference type="EMBL" id="JAEDAQ010000032">
    <property type="protein sequence ID" value="MBH9582112.1"/>
    <property type="molecule type" value="Genomic_DNA"/>
</dbReference>
<feature type="region of interest" description="Disordered" evidence="3">
    <location>
        <begin position="417"/>
        <end position="441"/>
    </location>
</feature>
<keyword evidence="2" id="KW-0175">Coiled coil</keyword>
<dbReference type="Pfam" id="PF18957">
    <property type="entry name" value="RibLong"/>
    <property type="match status" value="7"/>
</dbReference>
<evidence type="ECO:0000313" key="6">
    <source>
        <dbReference type="Proteomes" id="UP000597038"/>
    </source>
</evidence>
<dbReference type="Proteomes" id="UP000597038">
    <property type="component" value="Unassembled WGS sequence"/>
</dbReference>
<protein>
    <submittedName>
        <fullName evidence="5">YPDG domain-containing protein</fullName>
    </submittedName>
</protein>
<dbReference type="NCBIfam" id="NF038186">
    <property type="entry name" value="YPDG_rpt"/>
    <property type="match status" value="7"/>
</dbReference>
<feature type="compositionally biased region" description="Polar residues" evidence="3">
    <location>
        <begin position="185"/>
        <end position="226"/>
    </location>
</feature>
<dbReference type="RefSeq" id="WP_198093023.1">
    <property type="nucleotide sequence ID" value="NZ_JAEDAQ010000032.1"/>
</dbReference>
<name>A0ABS0QSK9_9STAP</name>
<dbReference type="Pfam" id="PF04650">
    <property type="entry name" value="YSIRK_signal"/>
    <property type="match status" value="1"/>
</dbReference>
<organism evidence="5 6">
    <name type="scientific">Staphylococcus felis</name>
    <dbReference type="NCBI Taxonomy" id="46127"/>
    <lineage>
        <taxon>Bacteria</taxon>
        <taxon>Bacillati</taxon>
        <taxon>Bacillota</taxon>
        <taxon>Bacilli</taxon>
        <taxon>Bacillales</taxon>
        <taxon>Staphylococcaceae</taxon>
        <taxon>Staphylococcus</taxon>
    </lineage>
</organism>
<feature type="domain" description="Cadherin" evidence="4">
    <location>
        <begin position="980"/>
        <end position="1059"/>
    </location>
</feature>
<dbReference type="InterPro" id="IPR044055">
    <property type="entry name" value="RibLong"/>
</dbReference>
<reference evidence="5 6" key="1">
    <citation type="submission" date="2020-12" db="EMBL/GenBank/DDBJ databases">
        <title>Genomic analysis of Staphylococcus felis from a cat with skin infection.</title>
        <authorList>
            <person name="Aslantas O."/>
            <person name="Keskin O."/>
            <person name="Buyukaltay K."/>
            <person name="Gullu Yucetepe A."/>
        </authorList>
    </citation>
    <scope>NUCLEOTIDE SEQUENCE [LARGE SCALE GENOMIC DNA]</scope>
    <source>
        <strain evidence="5 6">HARRANVET</strain>
    </source>
</reference>
<evidence type="ECO:0000256" key="1">
    <source>
        <dbReference type="ARBA" id="ARBA00022729"/>
    </source>
</evidence>
<dbReference type="PROSITE" id="PS50268">
    <property type="entry name" value="CADHERIN_2"/>
    <property type="match status" value="3"/>
</dbReference>
<feature type="region of interest" description="Disordered" evidence="3">
    <location>
        <begin position="1200"/>
        <end position="1244"/>
    </location>
</feature>
<evidence type="ECO:0000256" key="2">
    <source>
        <dbReference type="SAM" id="Coils"/>
    </source>
</evidence>
<accession>A0ABS0QSK9</accession>
<keyword evidence="6" id="KW-1185">Reference proteome</keyword>
<sequence>MSNKKKPNSRRLDFLPNRLNKYSIRKFTVGTASILIGATLIFGANTDEAKASEANVASTASDSTTGDDDVEPSEGAANEVNVSEQEALTDNVEANVANEALATSEDVKPNVTNGEENKQTEKDAASPDTTEGQDINLEDTDNVEKETSEETQPSQNIDRETATEKSEEVSQQQEKQSATKDVKSSETQTRAVEIQPQTTAKQDNSAQNESVNQVNTQAHANTKQKVKNTAETLSITEEELQRVIQEKKLDVTILTEEELMTEYLISLVNNEKKLAQPATLRSYSDKKQSGTAFLNAADSTGLTEIVGLNDINSFNVYGRTQNTQYATAFLNDNGRGYREEPALKLTPNPSLKGVLELNKTKFDFTKDFSLKFKVANPPMGRTGGSDGFAFIFTQSSGQEVYNRGSILNNTGVPNSGGFKIDTSLTPNGPDRTALPGGNNNEGYASFVKSNSAGTSELVGPAPTYLNKRLNNLPDKRFLIFEPTTKNSEVTGQRLIPVSINYDAATQQFTAEYQKKLYTASLSDLGLIRGQEYNFDIASTVPTNPVGERNVGEGIIQISSIAVDGNQADDNTPGYNGGSTKPGVGVNIPQTGDTQLPPNTRFEIPQGGVPSGWTVTVNPNNGTVTATPPANAQPGTSVDIPVRVTYPDGSVDNTRTNVRVVPNDAQENTPGYNGGSTKPGVGVNIPQTGDTQLPPNTRFEIPQGGVPSGWTVTVDPNNGTVTATPPANAQPGTSVDIPVKVTYPDGSVDNTTTNVRVVPNDAQENTPGYNGGSTKPGVGVNIPQTGDTQLPPNTRFEIPQGGVPSGWTVTVDPNNGTVTATPPANAQPGTNVDIPVKVTYPDGSVDNTTTNVRVVPNDAQENTPGYNGGSTKPGVGVNIPQTGDTQLPPNTRFEIPQGGVPSGWTVTVNPNNGTVTATPPADAEPGTSVDIPVRVTYPDGSVDNTTTNVRVVPNDAQENTPGYNGGSTKPGVGVNIPQTGDTQLPPNTRFEIPQGGVPSGWTVTVNPNNGTVTATPPADAEPGTSVDISVKVTYPDGSVDNTTTNVRVVPNDAQENTPGYNGGSTKPGVGVNIPQTGDTQLPPNTRFEIPQGGVPSGWTVTVNPNNGTVTATPPADAEPGTSVDIPVKVTYPDGSVDNTTTNVRVVPNDAQENTPGYNGGSTKPGVGVNIPQTGDTELPPGTKFEVPPAGIPEGWTVTVDPDNGEVTVTPPADAEPGTSVDIPVKVTYPDGSTEETPVKVTVTPN</sequence>
<dbReference type="InterPro" id="IPR013320">
    <property type="entry name" value="ConA-like_dom_sf"/>
</dbReference>
<feature type="domain" description="Cadherin" evidence="4">
    <location>
        <begin position="883"/>
        <end position="962"/>
    </location>
</feature>
<evidence type="ECO:0000313" key="5">
    <source>
        <dbReference type="EMBL" id="MBH9582112.1"/>
    </source>
</evidence>
<feature type="compositionally biased region" description="Low complexity" evidence="3">
    <location>
        <begin position="1233"/>
        <end position="1244"/>
    </location>
</feature>
<feature type="coiled-coil region" evidence="2">
    <location>
        <begin position="226"/>
        <end position="257"/>
    </location>
</feature>
<proteinExistence type="predicted"/>
<feature type="compositionally biased region" description="Basic and acidic residues" evidence="3">
    <location>
        <begin position="157"/>
        <end position="168"/>
    </location>
</feature>
<comment type="caution">
    <text evidence="5">The sequence shown here is derived from an EMBL/GenBank/DDBJ whole genome shotgun (WGS) entry which is preliminary data.</text>
</comment>
<dbReference type="Gene3D" id="2.60.120.200">
    <property type="match status" value="1"/>
</dbReference>